<evidence type="ECO:0000259" key="1">
    <source>
        <dbReference type="Pfam" id="PF13471"/>
    </source>
</evidence>
<dbReference type="InterPro" id="IPR053521">
    <property type="entry name" value="McjB-like"/>
</dbReference>
<reference evidence="2 3" key="1">
    <citation type="submission" date="2014-08" db="EMBL/GenBank/DDBJ databases">
        <authorList>
            <person name="den Bakker H.C."/>
        </authorList>
    </citation>
    <scope>NUCLEOTIDE SEQUENCE [LARGE SCALE GENOMIC DNA]</scope>
    <source>
        <strain evidence="2 3">DSM 18334</strain>
    </source>
</reference>
<dbReference type="NCBIfam" id="NF033537">
    <property type="entry name" value="lasso_biosyn_B2"/>
    <property type="match status" value="1"/>
</dbReference>
<dbReference type="eggNOG" id="ENOG5031GMM">
    <property type="taxonomic scope" value="Bacteria"/>
</dbReference>
<feature type="domain" description="Microcin J25-processing protein McjB C-terminal" evidence="1">
    <location>
        <begin position="24"/>
        <end position="142"/>
    </location>
</feature>
<reference evidence="2 3" key="2">
    <citation type="submission" date="2014-10" db="EMBL/GenBank/DDBJ databases">
        <title>Comparative genomics of the Paenibacillus odorifer group.</title>
        <authorList>
            <person name="Tsai Y.-C."/>
            <person name="Martin N."/>
            <person name="Korlach J."/>
            <person name="Wiedmann M."/>
        </authorList>
    </citation>
    <scope>NUCLEOTIDE SEQUENCE [LARGE SCALE GENOMIC DNA]</scope>
    <source>
        <strain evidence="2 3">DSM 18334</strain>
    </source>
</reference>
<dbReference type="Pfam" id="PF13471">
    <property type="entry name" value="Transglut_core3"/>
    <property type="match status" value="1"/>
</dbReference>
<accession>A0A098MB98</accession>
<dbReference type="AlphaFoldDB" id="A0A098MB98"/>
<evidence type="ECO:0000313" key="3">
    <source>
        <dbReference type="Proteomes" id="UP000029734"/>
    </source>
</evidence>
<dbReference type="InterPro" id="IPR032708">
    <property type="entry name" value="McjB_C"/>
</dbReference>
<dbReference type="EMBL" id="JQCR01000002">
    <property type="protein sequence ID" value="KGE19323.1"/>
    <property type="molecule type" value="Genomic_DNA"/>
</dbReference>
<dbReference type="Proteomes" id="UP000029734">
    <property type="component" value="Unassembled WGS sequence"/>
</dbReference>
<organism evidence="2 3">
    <name type="scientific">Paenibacillus wynnii</name>
    <dbReference type="NCBI Taxonomy" id="268407"/>
    <lineage>
        <taxon>Bacteria</taxon>
        <taxon>Bacillati</taxon>
        <taxon>Bacillota</taxon>
        <taxon>Bacilli</taxon>
        <taxon>Bacillales</taxon>
        <taxon>Paenibacillaceae</taxon>
        <taxon>Paenibacillus</taxon>
    </lineage>
</organism>
<keyword evidence="3" id="KW-1185">Reference proteome</keyword>
<protein>
    <submittedName>
        <fullName evidence="2">Stage V sporulation protein S</fullName>
    </submittedName>
</protein>
<gene>
    <name evidence="2" type="ORF">PWYN_08220</name>
</gene>
<comment type="caution">
    <text evidence="2">The sequence shown here is derived from an EMBL/GenBank/DDBJ whole genome shotgun (WGS) entry which is preliminary data.</text>
</comment>
<dbReference type="RefSeq" id="WP_036650171.1">
    <property type="nucleotide sequence ID" value="NZ_JQCR01000002.1"/>
</dbReference>
<dbReference type="OrthoDB" id="9812122at2"/>
<sequence length="152" mass="17294">MNTLRKFRLLFTFDSKTLFTFTEALLLLGWARFLLLFKFATIAPYLGTKSKETDAVSKDEDIQPIKHIISAIHTVGGHTPWESTCLIRAIAGMKMLERRRIDSTLYLGTSKDENGSMIAHAWLRSGPYYISGADVMKRFVVVEKFAKEARTD</sequence>
<proteinExistence type="predicted"/>
<evidence type="ECO:0000313" key="2">
    <source>
        <dbReference type="EMBL" id="KGE19323.1"/>
    </source>
</evidence>
<name>A0A098MB98_9BACL</name>
<dbReference type="STRING" id="268407.PWYN_08220"/>